<dbReference type="EnsemblBacteria" id="ABL69730">
    <property type="protein sequence ID" value="ABL69730"/>
    <property type="gene ID" value="Pden_1632"/>
</dbReference>
<dbReference type="Proteomes" id="UP000000361">
    <property type="component" value="Chromosome 1"/>
</dbReference>
<feature type="region of interest" description="Disordered" evidence="1">
    <location>
        <begin position="1"/>
        <end position="83"/>
    </location>
</feature>
<evidence type="ECO:0000313" key="2">
    <source>
        <dbReference type="EMBL" id="ABL69730.1"/>
    </source>
</evidence>
<dbReference type="HOGENOM" id="CLU_2539504_0_0_5"/>
<protein>
    <submittedName>
        <fullName evidence="2">Uncharacterized protein</fullName>
    </submittedName>
</protein>
<gene>
    <name evidence="2" type="ordered locus">Pden_1632</name>
</gene>
<evidence type="ECO:0000313" key="3">
    <source>
        <dbReference type="Proteomes" id="UP000000361"/>
    </source>
</evidence>
<dbReference type="STRING" id="318586.Pden_1632"/>
<accession>A1B2I6</accession>
<dbReference type="KEGG" id="pde:Pden_1632"/>
<keyword evidence="3" id="KW-1185">Reference proteome</keyword>
<proteinExistence type="predicted"/>
<reference evidence="3" key="1">
    <citation type="submission" date="2006-12" db="EMBL/GenBank/DDBJ databases">
        <title>Complete sequence of chromosome 1 of Paracoccus denitrificans PD1222.</title>
        <authorList>
            <person name="Copeland A."/>
            <person name="Lucas S."/>
            <person name="Lapidus A."/>
            <person name="Barry K."/>
            <person name="Detter J.C."/>
            <person name="Glavina del Rio T."/>
            <person name="Hammon N."/>
            <person name="Israni S."/>
            <person name="Dalin E."/>
            <person name="Tice H."/>
            <person name="Pitluck S."/>
            <person name="Munk A.C."/>
            <person name="Brettin T."/>
            <person name="Bruce D."/>
            <person name="Han C."/>
            <person name="Tapia R."/>
            <person name="Gilna P."/>
            <person name="Schmutz J."/>
            <person name="Larimer F."/>
            <person name="Land M."/>
            <person name="Hauser L."/>
            <person name="Kyrpides N."/>
            <person name="Lykidis A."/>
            <person name="Spiro S."/>
            <person name="Richardson D.J."/>
            <person name="Moir J.W.B."/>
            <person name="Ferguson S.J."/>
            <person name="van Spanning R.J.M."/>
            <person name="Richardson P."/>
        </authorList>
    </citation>
    <scope>NUCLEOTIDE SEQUENCE [LARGE SCALE GENOMIC DNA]</scope>
    <source>
        <strain evidence="3">Pd 1222</strain>
    </source>
</reference>
<dbReference type="EMBL" id="CP000489">
    <property type="protein sequence ID" value="ABL69730.1"/>
    <property type="molecule type" value="Genomic_DNA"/>
</dbReference>
<dbReference type="AlphaFoldDB" id="A1B2I6"/>
<name>A1B2I6_PARDP</name>
<sequence length="83" mass="9172">MSGAPLRTYEPTQERKAVGRKSPSCPFRRRRPSAGSEPDMVADCRPKAANREGAAMTGKIRRREPPALPRVRPETDPTERGAT</sequence>
<evidence type="ECO:0000256" key="1">
    <source>
        <dbReference type="SAM" id="MobiDB-lite"/>
    </source>
</evidence>
<feature type="compositionally biased region" description="Basic and acidic residues" evidence="1">
    <location>
        <begin position="71"/>
        <end position="83"/>
    </location>
</feature>
<organism evidence="2 3">
    <name type="scientific">Paracoccus denitrificans (strain Pd 1222)</name>
    <dbReference type="NCBI Taxonomy" id="318586"/>
    <lineage>
        <taxon>Bacteria</taxon>
        <taxon>Pseudomonadati</taxon>
        <taxon>Pseudomonadota</taxon>
        <taxon>Alphaproteobacteria</taxon>
        <taxon>Rhodobacterales</taxon>
        <taxon>Paracoccaceae</taxon>
        <taxon>Paracoccus</taxon>
    </lineage>
</organism>